<keyword evidence="1" id="KW-0812">Transmembrane</keyword>
<evidence type="ECO:0000313" key="3">
    <source>
        <dbReference type="Proteomes" id="UP000603912"/>
    </source>
</evidence>
<evidence type="ECO:0000313" key="2">
    <source>
        <dbReference type="EMBL" id="GGH20970.1"/>
    </source>
</evidence>
<gene>
    <name evidence="2" type="ORF">GCM10007036_24920</name>
</gene>
<name>A0A917I8K7_9HYPH</name>
<keyword evidence="3" id="KW-1185">Reference proteome</keyword>
<evidence type="ECO:0000256" key="1">
    <source>
        <dbReference type="SAM" id="Phobius"/>
    </source>
</evidence>
<reference evidence="2" key="2">
    <citation type="submission" date="2020-09" db="EMBL/GenBank/DDBJ databases">
        <authorList>
            <person name="Sun Q."/>
            <person name="Zhou Y."/>
        </authorList>
    </citation>
    <scope>NUCLEOTIDE SEQUENCE</scope>
    <source>
        <strain evidence="2">CGMCC 1.12214</strain>
    </source>
</reference>
<proteinExistence type="predicted"/>
<dbReference type="AlphaFoldDB" id="A0A917I8K7"/>
<protein>
    <submittedName>
        <fullName evidence="2">Uncharacterized protein</fullName>
    </submittedName>
</protein>
<organism evidence="2 3">
    <name type="scientific">Alsobacter metallidurans</name>
    <dbReference type="NCBI Taxonomy" id="340221"/>
    <lineage>
        <taxon>Bacteria</taxon>
        <taxon>Pseudomonadati</taxon>
        <taxon>Pseudomonadota</taxon>
        <taxon>Alphaproteobacteria</taxon>
        <taxon>Hyphomicrobiales</taxon>
        <taxon>Alsobacteraceae</taxon>
        <taxon>Alsobacter</taxon>
    </lineage>
</organism>
<comment type="caution">
    <text evidence="2">The sequence shown here is derived from an EMBL/GenBank/DDBJ whole genome shotgun (WGS) entry which is preliminary data.</text>
</comment>
<reference evidence="2" key="1">
    <citation type="journal article" date="2014" name="Int. J. Syst. Evol. Microbiol.">
        <title>Complete genome sequence of Corynebacterium casei LMG S-19264T (=DSM 44701T), isolated from a smear-ripened cheese.</title>
        <authorList>
            <consortium name="US DOE Joint Genome Institute (JGI-PGF)"/>
            <person name="Walter F."/>
            <person name="Albersmeier A."/>
            <person name="Kalinowski J."/>
            <person name="Ruckert C."/>
        </authorList>
    </citation>
    <scope>NUCLEOTIDE SEQUENCE</scope>
    <source>
        <strain evidence="2">CGMCC 1.12214</strain>
    </source>
</reference>
<accession>A0A917I8K7</accession>
<keyword evidence="1" id="KW-1133">Transmembrane helix</keyword>
<dbReference type="RefSeq" id="WP_188518091.1">
    <property type="nucleotide sequence ID" value="NZ_BMES01000002.1"/>
</dbReference>
<sequence>MIRADLLSAAKDDDRTPVEVSDTVVAVSLGGTCVVAVVCWVGFLAWGAGRLLSFW</sequence>
<dbReference type="EMBL" id="BMES01000002">
    <property type="protein sequence ID" value="GGH20970.1"/>
    <property type="molecule type" value="Genomic_DNA"/>
</dbReference>
<feature type="transmembrane region" description="Helical" evidence="1">
    <location>
        <begin position="24"/>
        <end position="46"/>
    </location>
</feature>
<keyword evidence="1" id="KW-0472">Membrane</keyword>
<dbReference type="Proteomes" id="UP000603912">
    <property type="component" value="Unassembled WGS sequence"/>
</dbReference>